<reference evidence="4" key="2">
    <citation type="submission" date="2022-01" db="EMBL/GenBank/DDBJ databases">
        <authorList>
            <person name="Yamashiro T."/>
            <person name="Shiraishi A."/>
            <person name="Satake H."/>
            <person name="Nakayama K."/>
        </authorList>
    </citation>
    <scope>NUCLEOTIDE SEQUENCE</scope>
</reference>
<comment type="caution">
    <text evidence="4">The sequence shown here is derived from an EMBL/GenBank/DDBJ whole genome shotgun (WGS) entry which is preliminary data.</text>
</comment>
<keyword evidence="5" id="KW-1185">Reference proteome</keyword>
<dbReference type="PROSITE" id="PS50082">
    <property type="entry name" value="WD_REPEATS_2"/>
    <property type="match status" value="3"/>
</dbReference>
<dbReference type="SMART" id="SM00320">
    <property type="entry name" value="WD40"/>
    <property type="match status" value="4"/>
</dbReference>
<dbReference type="Pfam" id="PF00400">
    <property type="entry name" value="WD40"/>
    <property type="match status" value="3"/>
</dbReference>
<dbReference type="InterPro" id="IPR050459">
    <property type="entry name" value="WD_repeat_RBAP46/RBAP48/MSI1"/>
</dbReference>
<evidence type="ECO:0000256" key="2">
    <source>
        <dbReference type="ARBA" id="ARBA00022737"/>
    </source>
</evidence>
<feature type="non-terminal residue" evidence="4">
    <location>
        <position position="1"/>
    </location>
</feature>
<sequence length="317" mass="34699">KDKTVVLWSIHDHISTLATQPGIIKSVGSGDKPAESPVNQARGVFHGHEDTVEDVQFCPSSGQEFCSVGDDSCLILWDARTGSSPVVKVEKAHDADLHCVDWNPIDENLILTGSADNTIRLFDRRNLTTNGIGSPVHIFENHTAAVLCVQWSPDKSSVFGSSAEDGILNVWDHNKIGKSSGPASKTTKGLLFRHSGHRDKVVDFHWNAHDPWTIVSVSNDDESTGGGGTLQWSPDKSSVFGSSADDGILNVWDHNKPQKLHKAYCFAILRDKVVDFHWNAHDPWTIVSVSNDDESTDGGGTLQPRVGADEHLWPMRD</sequence>
<feature type="repeat" description="WD" evidence="3">
    <location>
        <begin position="45"/>
        <end position="87"/>
    </location>
</feature>
<gene>
    <name evidence="4" type="ORF">Tco_0749416</name>
</gene>
<evidence type="ECO:0000256" key="3">
    <source>
        <dbReference type="PROSITE-ProRule" id="PRU00221"/>
    </source>
</evidence>
<feature type="repeat" description="WD" evidence="3">
    <location>
        <begin position="90"/>
        <end position="123"/>
    </location>
</feature>
<dbReference type="EMBL" id="BQNB010010858">
    <property type="protein sequence ID" value="GJS82875.1"/>
    <property type="molecule type" value="Genomic_DNA"/>
</dbReference>
<feature type="repeat" description="WD" evidence="3">
    <location>
        <begin position="139"/>
        <end position="172"/>
    </location>
</feature>
<dbReference type="Gene3D" id="2.130.10.10">
    <property type="entry name" value="YVTN repeat-like/Quinoprotein amine dehydrogenase"/>
    <property type="match status" value="2"/>
</dbReference>
<keyword evidence="2" id="KW-0677">Repeat</keyword>
<proteinExistence type="predicted"/>
<dbReference type="PANTHER" id="PTHR22850">
    <property type="entry name" value="WD40 REPEAT FAMILY"/>
    <property type="match status" value="1"/>
</dbReference>
<evidence type="ECO:0000313" key="5">
    <source>
        <dbReference type="Proteomes" id="UP001151760"/>
    </source>
</evidence>
<dbReference type="InterPro" id="IPR036322">
    <property type="entry name" value="WD40_repeat_dom_sf"/>
</dbReference>
<reference evidence="4" key="1">
    <citation type="journal article" date="2022" name="Int. J. Mol. Sci.">
        <title>Draft Genome of Tanacetum Coccineum: Genomic Comparison of Closely Related Tanacetum-Family Plants.</title>
        <authorList>
            <person name="Yamashiro T."/>
            <person name="Shiraishi A."/>
            <person name="Nakayama K."/>
            <person name="Satake H."/>
        </authorList>
    </citation>
    <scope>NUCLEOTIDE SEQUENCE</scope>
</reference>
<accession>A0ABQ4YYK7</accession>
<evidence type="ECO:0000256" key="1">
    <source>
        <dbReference type="ARBA" id="ARBA00022574"/>
    </source>
</evidence>
<keyword evidence="1 3" id="KW-0853">WD repeat</keyword>
<dbReference type="SUPFAM" id="SSF50978">
    <property type="entry name" value="WD40 repeat-like"/>
    <property type="match status" value="1"/>
</dbReference>
<dbReference type="Proteomes" id="UP001151760">
    <property type="component" value="Unassembled WGS sequence"/>
</dbReference>
<dbReference type="PROSITE" id="PS50294">
    <property type="entry name" value="WD_REPEATS_REGION"/>
    <property type="match status" value="2"/>
</dbReference>
<evidence type="ECO:0000313" key="4">
    <source>
        <dbReference type="EMBL" id="GJS82875.1"/>
    </source>
</evidence>
<dbReference type="InterPro" id="IPR001680">
    <property type="entry name" value="WD40_rpt"/>
</dbReference>
<organism evidence="4 5">
    <name type="scientific">Tanacetum coccineum</name>
    <dbReference type="NCBI Taxonomy" id="301880"/>
    <lineage>
        <taxon>Eukaryota</taxon>
        <taxon>Viridiplantae</taxon>
        <taxon>Streptophyta</taxon>
        <taxon>Embryophyta</taxon>
        <taxon>Tracheophyta</taxon>
        <taxon>Spermatophyta</taxon>
        <taxon>Magnoliopsida</taxon>
        <taxon>eudicotyledons</taxon>
        <taxon>Gunneridae</taxon>
        <taxon>Pentapetalae</taxon>
        <taxon>asterids</taxon>
        <taxon>campanulids</taxon>
        <taxon>Asterales</taxon>
        <taxon>Asteraceae</taxon>
        <taxon>Asteroideae</taxon>
        <taxon>Anthemideae</taxon>
        <taxon>Anthemidinae</taxon>
        <taxon>Tanacetum</taxon>
    </lineage>
</organism>
<name>A0ABQ4YYK7_9ASTR</name>
<protein>
    <submittedName>
        <fullName evidence="4">WD40 repeat-containing protein MSI4-like protein</fullName>
    </submittedName>
</protein>
<dbReference type="InterPro" id="IPR015943">
    <property type="entry name" value="WD40/YVTN_repeat-like_dom_sf"/>
</dbReference>